<proteinExistence type="predicted"/>
<organism evidence="2 3">
    <name type="scientific">Trifolium medium</name>
    <dbReference type="NCBI Taxonomy" id="97028"/>
    <lineage>
        <taxon>Eukaryota</taxon>
        <taxon>Viridiplantae</taxon>
        <taxon>Streptophyta</taxon>
        <taxon>Embryophyta</taxon>
        <taxon>Tracheophyta</taxon>
        <taxon>Spermatophyta</taxon>
        <taxon>Magnoliopsida</taxon>
        <taxon>eudicotyledons</taxon>
        <taxon>Gunneridae</taxon>
        <taxon>Pentapetalae</taxon>
        <taxon>rosids</taxon>
        <taxon>fabids</taxon>
        <taxon>Fabales</taxon>
        <taxon>Fabaceae</taxon>
        <taxon>Papilionoideae</taxon>
        <taxon>50 kb inversion clade</taxon>
        <taxon>NPAAA clade</taxon>
        <taxon>Hologalegina</taxon>
        <taxon>IRL clade</taxon>
        <taxon>Trifolieae</taxon>
        <taxon>Trifolium</taxon>
    </lineage>
</organism>
<sequence length="155" mass="17744">YYGPYLILAKIGAVAYKLELPPHAKIHNVFHVSLLKLYEGSTPKFVDQLPAYSVDNHLVVTPLVILDFQTQLVDGVPTRFALVQWDDLLPEDTSWEPWDALKHTYNLEDKVDFEEGSVVMDLPIAEQDKSIMDQVEGRPKRIIKIPKRLEDCDLT</sequence>
<feature type="non-terminal residue" evidence="2">
    <location>
        <position position="1"/>
    </location>
</feature>
<evidence type="ECO:0000313" key="3">
    <source>
        <dbReference type="Proteomes" id="UP000265520"/>
    </source>
</evidence>
<accession>A0A392P4F2</accession>
<dbReference type="InterPro" id="IPR016197">
    <property type="entry name" value="Chromo-like_dom_sf"/>
</dbReference>
<dbReference type="PANTHER" id="PTHR46148:SF52">
    <property type="entry name" value="OS04G0603800 PROTEIN"/>
    <property type="match status" value="1"/>
</dbReference>
<dbReference type="Proteomes" id="UP000265520">
    <property type="component" value="Unassembled WGS sequence"/>
</dbReference>
<protein>
    <recommendedName>
        <fullName evidence="1">Tf2-1-like SH3-like domain-containing protein</fullName>
    </recommendedName>
</protein>
<evidence type="ECO:0000313" key="2">
    <source>
        <dbReference type="EMBL" id="MCI05695.1"/>
    </source>
</evidence>
<dbReference type="SUPFAM" id="SSF54160">
    <property type="entry name" value="Chromo domain-like"/>
    <property type="match status" value="1"/>
</dbReference>
<dbReference type="Pfam" id="PF24626">
    <property type="entry name" value="SH3_Tf2-1"/>
    <property type="match status" value="1"/>
</dbReference>
<dbReference type="InterPro" id="IPR056924">
    <property type="entry name" value="SH3_Tf2-1"/>
</dbReference>
<feature type="domain" description="Tf2-1-like SH3-like" evidence="1">
    <location>
        <begin position="1"/>
        <end position="38"/>
    </location>
</feature>
<comment type="caution">
    <text evidence="2">The sequence shown here is derived from an EMBL/GenBank/DDBJ whole genome shotgun (WGS) entry which is preliminary data.</text>
</comment>
<dbReference type="AlphaFoldDB" id="A0A392P4F2"/>
<evidence type="ECO:0000259" key="1">
    <source>
        <dbReference type="Pfam" id="PF24626"/>
    </source>
</evidence>
<dbReference type="PANTHER" id="PTHR46148">
    <property type="entry name" value="CHROMO DOMAIN-CONTAINING PROTEIN"/>
    <property type="match status" value="1"/>
</dbReference>
<name>A0A392P4F2_9FABA</name>
<dbReference type="EMBL" id="LXQA010059449">
    <property type="protein sequence ID" value="MCI05695.1"/>
    <property type="molecule type" value="Genomic_DNA"/>
</dbReference>
<reference evidence="2 3" key="1">
    <citation type="journal article" date="2018" name="Front. Plant Sci.">
        <title>Red Clover (Trifolium pratense) and Zigzag Clover (T. medium) - A Picture of Genomic Similarities and Differences.</title>
        <authorList>
            <person name="Dluhosova J."/>
            <person name="Istvanek J."/>
            <person name="Nedelnik J."/>
            <person name="Repkova J."/>
        </authorList>
    </citation>
    <scope>NUCLEOTIDE SEQUENCE [LARGE SCALE GENOMIC DNA]</scope>
    <source>
        <strain evidence="3">cv. 10/8</strain>
        <tissue evidence="2">Leaf</tissue>
    </source>
</reference>
<keyword evidence="3" id="KW-1185">Reference proteome</keyword>